<sequence>MVFHQTGTSSKFYPFLSNPKNIFASNVLNLVLMLWLTMHCLCR</sequence>
<evidence type="ECO:0000313" key="3">
    <source>
        <dbReference type="Proteomes" id="UP000250163"/>
    </source>
</evidence>
<gene>
    <name evidence="2" type="ORF">MORIYA_0309</name>
</gene>
<evidence type="ECO:0000313" key="2">
    <source>
        <dbReference type="EMBL" id="SQD76787.1"/>
    </source>
</evidence>
<dbReference type="AlphaFoldDB" id="A0A330LHY9"/>
<keyword evidence="1" id="KW-1133">Transmembrane helix</keyword>
<dbReference type="EMBL" id="LS483250">
    <property type="protein sequence ID" value="SQD76787.1"/>
    <property type="molecule type" value="Genomic_DNA"/>
</dbReference>
<dbReference type="Proteomes" id="UP000250163">
    <property type="component" value="Chromosome MORIYA"/>
</dbReference>
<reference evidence="3" key="1">
    <citation type="submission" date="2018-05" db="EMBL/GenBank/DDBJ databases">
        <authorList>
            <person name="Cea G.-C."/>
            <person name="William W."/>
        </authorList>
    </citation>
    <scope>NUCLEOTIDE SEQUENCE [LARGE SCALE GENOMIC DNA]</scope>
    <source>
        <strain evidence="3">DB21MT 5</strain>
    </source>
</reference>
<dbReference type="KEGG" id="mya:MORIYA_0309"/>
<name>A0A330LHY9_9GAMM</name>
<keyword evidence="3" id="KW-1185">Reference proteome</keyword>
<feature type="transmembrane region" description="Helical" evidence="1">
    <location>
        <begin position="22"/>
        <end position="42"/>
    </location>
</feature>
<protein>
    <submittedName>
        <fullName evidence="2">Uncharacterized protein</fullName>
    </submittedName>
</protein>
<keyword evidence="1" id="KW-0472">Membrane</keyword>
<keyword evidence="1" id="KW-0812">Transmembrane</keyword>
<evidence type="ECO:0000256" key="1">
    <source>
        <dbReference type="SAM" id="Phobius"/>
    </source>
</evidence>
<organism evidence="2 3">
    <name type="scientific">Moritella yayanosii</name>
    <dbReference type="NCBI Taxonomy" id="69539"/>
    <lineage>
        <taxon>Bacteria</taxon>
        <taxon>Pseudomonadati</taxon>
        <taxon>Pseudomonadota</taxon>
        <taxon>Gammaproteobacteria</taxon>
        <taxon>Alteromonadales</taxon>
        <taxon>Moritellaceae</taxon>
        <taxon>Moritella</taxon>
    </lineage>
</organism>
<proteinExistence type="predicted"/>
<accession>A0A330LHY9</accession>